<dbReference type="InterPro" id="IPR042099">
    <property type="entry name" value="ANL_N_sf"/>
</dbReference>
<reference evidence="7" key="1">
    <citation type="journal article" date="2014" name="Int. J. Syst. Evol. Microbiol.">
        <title>Complete genome sequence of Corynebacterium casei LMG S-19264T (=DSM 44701T), isolated from a smear-ripened cheese.</title>
        <authorList>
            <consortium name="US DOE Joint Genome Institute (JGI-PGF)"/>
            <person name="Walter F."/>
            <person name="Albersmeier A."/>
            <person name="Kalinowski J."/>
            <person name="Ruckert C."/>
        </authorList>
    </citation>
    <scope>NUCLEOTIDE SEQUENCE</scope>
    <source>
        <strain evidence="7">JCM 15325</strain>
    </source>
</reference>
<dbReference type="NCBIfam" id="NF004837">
    <property type="entry name" value="PRK06187.1"/>
    <property type="match status" value="1"/>
</dbReference>
<feature type="domain" description="AMP-dependent synthetase/ligase" evidence="5">
    <location>
        <begin position="12"/>
        <end position="385"/>
    </location>
</feature>
<sequence>MKHRMFIPDFLKRAVTYYPDKTAVVDGDIRLTYRQLGERVNKLSNMLIDLGIKKGDRVAYLAPNTLQKLEGMFGVTQIGAVTVPLNTRLIPSAYAYIINHSGAKVLMVDADLAPLVEPVQEELVNVDHFILLPSPVQKEREGWISYETLLEDYSAETPPIPEIDEMDLASILYTSGTTGPPKGAMHSHRSLYFNAINGLIHVRVTDNDVLLHILPLFHVNGWGTPFVITAMGGTHVMLRKIDPPHIFDLIEQEKVSLACMAPTVINMLLHDPKAKTARISHHLKAIVAGAAPPPSYIERVEEFLNWEFIQGYGATETAPLVLLTQFKSHMDPSIENVRRIKAKAGMCMMNMDIRVVDEAGRDVLHDGEQIGELIVRGNNVMEGYWRQQEETDKVIKDGWYYTGDMATIDEEGYVDIVDRKKDIIISGGENISSIEVEGVIARHPAILEAAVIAVPHEKWGEVPHAICIVKEGKTVTEEELVAFCRNNLPSFKSPKSCSFVQNFPRTATGKIRKMELRNPFWSGREKKVN</sequence>
<evidence type="ECO:0000256" key="1">
    <source>
        <dbReference type="ARBA" id="ARBA00006432"/>
    </source>
</evidence>
<keyword evidence="2" id="KW-0436">Ligase</keyword>
<feature type="domain" description="AMP-binding enzyme C-terminal" evidence="6">
    <location>
        <begin position="435"/>
        <end position="510"/>
    </location>
</feature>
<dbReference type="InterPro" id="IPR000873">
    <property type="entry name" value="AMP-dep_synth/lig_dom"/>
</dbReference>
<reference evidence="7" key="2">
    <citation type="submission" date="2020-09" db="EMBL/GenBank/DDBJ databases">
        <authorList>
            <person name="Sun Q."/>
            <person name="Ohkuma M."/>
        </authorList>
    </citation>
    <scope>NUCLEOTIDE SEQUENCE</scope>
    <source>
        <strain evidence="7">JCM 15325</strain>
    </source>
</reference>
<dbReference type="InterPro" id="IPR020845">
    <property type="entry name" value="AMP-binding_CS"/>
</dbReference>
<dbReference type="Pfam" id="PF00501">
    <property type="entry name" value="AMP-binding"/>
    <property type="match status" value="1"/>
</dbReference>
<dbReference type="FunFam" id="3.30.300.30:FF:000008">
    <property type="entry name" value="2,3-dihydroxybenzoate-AMP ligase"/>
    <property type="match status" value="1"/>
</dbReference>
<accession>A0A917W2P0</accession>
<proteinExistence type="inferred from homology"/>
<dbReference type="AlphaFoldDB" id="A0A917W2P0"/>
<dbReference type="SUPFAM" id="SSF56801">
    <property type="entry name" value="Acetyl-CoA synthetase-like"/>
    <property type="match status" value="1"/>
</dbReference>
<comment type="caution">
    <text evidence="7">The sequence shown here is derived from an EMBL/GenBank/DDBJ whole genome shotgun (WGS) entry which is preliminary data.</text>
</comment>
<dbReference type="RefSeq" id="WP_188802845.1">
    <property type="nucleotide sequence ID" value="NZ_BMOK01000007.1"/>
</dbReference>
<evidence type="ECO:0000313" key="7">
    <source>
        <dbReference type="EMBL" id="GGL54885.1"/>
    </source>
</evidence>
<dbReference type="PANTHER" id="PTHR43859">
    <property type="entry name" value="ACYL-ACTIVATING ENZYME"/>
    <property type="match status" value="1"/>
</dbReference>
<dbReference type="Proteomes" id="UP000654670">
    <property type="component" value="Unassembled WGS sequence"/>
</dbReference>
<dbReference type="Gene3D" id="3.40.50.12780">
    <property type="entry name" value="N-terminal domain of ligase-like"/>
    <property type="match status" value="1"/>
</dbReference>
<evidence type="ECO:0000256" key="4">
    <source>
        <dbReference type="ARBA" id="ARBA00023098"/>
    </source>
</evidence>
<evidence type="ECO:0000256" key="2">
    <source>
        <dbReference type="ARBA" id="ARBA00022598"/>
    </source>
</evidence>
<dbReference type="Pfam" id="PF13193">
    <property type="entry name" value="AMP-binding_C"/>
    <property type="match status" value="1"/>
</dbReference>
<organism evidence="7 8">
    <name type="scientific">Sporolactobacillus putidus</name>
    <dbReference type="NCBI Taxonomy" id="492735"/>
    <lineage>
        <taxon>Bacteria</taxon>
        <taxon>Bacillati</taxon>
        <taxon>Bacillota</taxon>
        <taxon>Bacilli</taxon>
        <taxon>Bacillales</taxon>
        <taxon>Sporolactobacillaceae</taxon>
        <taxon>Sporolactobacillus</taxon>
    </lineage>
</organism>
<dbReference type="PROSITE" id="PS00455">
    <property type="entry name" value="AMP_BINDING"/>
    <property type="match status" value="1"/>
</dbReference>
<keyword evidence="8" id="KW-1185">Reference proteome</keyword>
<evidence type="ECO:0000259" key="6">
    <source>
        <dbReference type="Pfam" id="PF13193"/>
    </source>
</evidence>
<comment type="similarity">
    <text evidence="1">Belongs to the ATP-dependent AMP-binding enzyme family.</text>
</comment>
<evidence type="ECO:0000313" key="8">
    <source>
        <dbReference type="Proteomes" id="UP000654670"/>
    </source>
</evidence>
<dbReference type="GO" id="GO:0016874">
    <property type="term" value="F:ligase activity"/>
    <property type="evidence" value="ECO:0007669"/>
    <property type="project" value="UniProtKB-KW"/>
</dbReference>
<evidence type="ECO:0000259" key="5">
    <source>
        <dbReference type="Pfam" id="PF00501"/>
    </source>
</evidence>
<protein>
    <submittedName>
        <fullName evidence="7">Acyl-CoA synthetase</fullName>
    </submittedName>
</protein>
<dbReference type="EMBL" id="BMOK01000007">
    <property type="protein sequence ID" value="GGL54885.1"/>
    <property type="molecule type" value="Genomic_DNA"/>
</dbReference>
<keyword evidence="4" id="KW-0443">Lipid metabolism</keyword>
<dbReference type="InterPro" id="IPR045851">
    <property type="entry name" value="AMP-bd_C_sf"/>
</dbReference>
<dbReference type="InterPro" id="IPR025110">
    <property type="entry name" value="AMP-bd_C"/>
</dbReference>
<dbReference type="PANTHER" id="PTHR43859:SF4">
    <property type="entry name" value="BUTANOATE--COA LIGASE AAE1-RELATED"/>
    <property type="match status" value="1"/>
</dbReference>
<keyword evidence="3" id="KW-0276">Fatty acid metabolism</keyword>
<dbReference type="Gene3D" id="3.30.300.30">
    <property type="match status" value="1"/>
</dbReference>
<name>A0A917W2P0_9BACL</name>
<dbReference type="GO" id="GO:0006631">
    <property type="term" value="P:fatty acid metabolic process"/>
    <property type="evidence" value="ECO:0007669"/>
    <property type="project" value="UniProtKB-KW"/>
</dbReference>
<evidence type="ECO:0000256" key="3">
    <source>
        <dbReference type="ARBA" id="ARBA00022832"/>
    </source>
</evidence>
<gene>
    <name evidence="7" type="ORF">GCM10007968_18700</name>
</gene>